<gene>
    <name evidence="2" type="ORF">Psuf_036400</name>
</gene>
<dbReference type="Proteomes" id="UP000503011">
    <property type="component" value="Chromosome"/>
</dbReference>
<reference evidence="2 3" key="1">
    <citation type="submission" date="2020-03" db="EMBL/GenBank/DDBJ databases">
        <title>Whole genome shotgun sequence of Phytohabitans suffuscus NBRC 105367.</title>
        <authorList>
            <person name="Komaki H."/>
            <person name="Tamura T."/>
        </authorList>
    </citation>
    <scope>NUCLEOTIDE SEQUENCE [LARGE SCALE GENOMIC DNA]</scope>
    <source>
        <strain evidence="2 3">NBRC 105367</strain>
    </source>
</reference>
<dbReference type="AlphaFoldDB" id="A0A6F8YJS3"/>
<protein>
    <submittedName>
        <fullName evidence="2">Uncharacterized protein</fullName>
    </submittedName>
</protein>
<evidence type="ECO:0000256" key="1">
    <source>
        <dbReference type="SAM" id="MobiDB-lite"/>
    </source>
</evidence>
<sequence length="57" mass="6257">MPPARRPRGQMPRGQMPRGGDGRCRGAKQREGRDGYGGGSDHAATIPFEGKFRQTQM</sequence>
<feature type="compositionally biased region" description="Basic and acidic residues" evidence="1">
    <location>
        <begin position="20"/>
        <end position="34"/>
    </location>
</feature>
<dbReference type="EMBL" id="AP022871">
    <property type="protein sequence ID" value="BCB86327.1"/>
    <property type="molecule type" value="Genomic_DNA"/>
</dbReference>
<name>A0A6F8YJS3_9ACTN</name>
<dbReference type="KEGG" id="psuu:Psuf_036400"/>
<accession>A0A6F8YJS3</accession>
<evidence type="ECO:0000313" key="2">
    <source>
        <dbReference type="EMBL" id="BCB86327.1"/>
    </source>
</evidence>
<evidence type="ECO:0000313" key="3">
    <source>
        <dbReference type="Proteomes" id="UP000503011"/>
    </source>
</evidence>
<organism evidence="2 3">
    <name type="scientific">Phytohabitans suffuscus</name>
    <dbReference type="NCBI Taxonomy" id="624315"/>
    <lineage>
        <taxon>Bacteria</taxon>
        <taxon>Bacillati</taxon>
        <taxon>Actinomycetota</taxon>
        <taxon>Actinomycetes</taxon>
        <taxon>Micromonosporales</taxon>
        <taxon>Micromonosporaceae</taxon>
    </lineage>
</organism>
<proteinExistence type="predicted"/>
<keyword evidence="3" id="KW-1185">Reference proteome</keyword>
<feature type="region of interest" description="Disordered" evidence="1">
    <location>
        <begin position="1"/>
        <end position="57"/>
    </location>
</feature>
<reference evidence="2 3" key="2">
    <citation type="submission" date="2020-03" db="EMBL/GenBank/DDBJ databases">
        <authorList>
            <person name="Ichikawa N."/>
            <person name="Kimura A."/>
            <person name="Kitahashi Y."/>
            <person name="Uohara A."/>
        </authorList>
    </citation>
    <scope>NUCLEOTIDE SEQUENCE [LARGE SCALE GENOMIC DNA]</scope>
    <source>
        <strain evidence="2 3">NBRC 105367</strain>
    </source>
</reference>